<evidence type="ECO:0000256" key="5">
    <source>
        <dbReference type="ARBA" id="ARBA00022989"/>
    </source>
</evidence>
<feature type="transmembrane region" description="Helical" evidence="7">
    <location>
        <begin position="83"/>
        <end position="102"/>
    </location>
</feature>
<name>A0A5J6MMX4_9PROT</name>
<evidence type="ECO:0000256" key="7">
    <source>
        <dbReference type="SAM" id="Phobius"/>
    </source>
</evidence>
<dbReference type="InterPro" id="IPR032808">
    <property type="entry name" value="DoxX"/>
</dbReference>
<keyword evidence="9" id="KW-1185">Reference proteome</keyword>
<reference evidence="8 9" key="1">
    <citation type="submission" date="2019-08" db="EMBL/GenBank/DDBJ databases">
        <title>Hyperibacter terrae gen. nov., sp. nov. and Hyperibacter viscosus sp. nov., two new members in the family Rhodospirillaceae isolated from the rhizosphere of Hypericum perforatum.</title>
        <authorList>
            <person name="Noviana Z."/>
        </authorList>
    </citation>
    <scope>NUCLEOTIDE SEQUENCE [LARGE SCALE GENOMIC DNA]</scope>
    <source>
        <strain evidence="8 9">R5913</strain>
    </source>
</reference>
<dbReference type="AlphaFoldDB" id="A0A5J6MMX4"/>
<dbReference type="InterPro" id="IPR051907">
    <property type="entry name" value="DoxX-like_oxidoreductase"/>
</dbReference>
<dbReference type="KEGG" id="htq:FRZ44_41350"/>
<accession>A0A5J6MMX4</accession>
<dbReference type="PANTHER" id="PTHR33452:SF1">
    <property type="entry name" value="INNER MEMBRANE PROTEIN YPHA-RELATED"/>
    <property type="match status" value="1"/>
</dbReference>
<comment type="similarity">
    <text evidence="2">Belongs to the DoxX family.</text>
</comment>
<evidence type="ECO:0000256" key="1">
    <source>
        <dbReference type="ARBA" id="ARBA00004651"/>
    </source>
</evidence>
<evidence type="ECO:0000256" key="4">
    <source>
        <dbReference type="ARBA" id="ARBA00022692"/>
    </source>
</evidence>
<keyword evidence="6 7" id="KW-0472">Membrane</keyword>
<dbReference type="PANTHER" id="PTHR33452">
    <property type="entry name" value="OXIDOREDUCTASE CATD-RELATED"/>
    <property type="match status" value="1"/>
</dbReference>
<gene>
    <name evidence="8" type="ORF">FRZ44_41350</name>
</gene>
<dbReference type="OrthoDB" id="8099804at2"/>
<dbReference type="EMBL" id="CP042906">
    <property type="protein sequence ID" value="QEX18824.1"/>
    <property type="molecule type" value="Genomic_DNA"/>
</dbReference>
<feature type="transmembrane region" description="Helical" evidence="7">
    <location>
        <begin position="54"/>
        <end position="76"/>
    </location>
</feature>
<evidence type="ECO:0000313" key="8">
    <source>
        <dbReference type="EMBL" id="QEX18824.1"/>
    </source>
</evidence>
<evidence type="ECO:0000256" key="6">
    <source>
        <dbReference type="ARBA" id="ARBA00023136"/>
    </source>
</evidence>
<keyword evidence="3" id="KW-1003">Cell membrane</keyword>
<feature type="transmembrane region" description="Helical" evidence="7">
    <location>
        <begin position="12"/>
        <end position="34"/>
    </location>
</feature>
<protein>
    <submittedName>
        <fullName evidence="8">Membrane protein</fullName>
    </submittedName>
</protein>
<comment type="subcellular location">
    <subcellularLocation>
        <location evidence="1">Cell membrane</location>
        <topology evidence="1">Multi-pass membrane protein</topology>
    </subcellularLocation>
</comment>
<dbReference type="GO" id="GO:0005886">
    <property type="term" value="C:plasma membrane"/>
    <property type="evidence" value="ECO:0007669"/>
    <property type="project" value="UniProtKB-SubCell"/>
</dbReference>
<evidence type="ECO:0000256" key="2">
    <source>
        <dbReference type="ARBA" id="ARBA00006679"/>
    </source>
</evidence>
<sequence>MTIEINRAGWATVAVLVGRLIFAAVFIMAVSFKLMDIGATAGYIASAGFPMPTLLAWLAALFELALIACFLTGAYFSEAALLAAAYVLFLAFAFHGPSHWAGNQTEFGFFVDHFTFIAGLLFAAAHGPGQLLAMKRGWIARR</sequence>
<feature type="transmembrane region" description="Helical" evidence="7">
    <location>
        <begin position="114"/>
        <end position="133"/>
    </location>
</feature>
<keyword evidence="4 7" id="KW-0812">Transmembrane</keyword>
<organism evidence="8 9">
    <name type="scientific">Hypericibacter terrae</name>
    <dbReference type="NCBI Taxonomy" id="2602015"/>
    <lineage>
        <taxon>Bacteria</taxon>
        <taxon>Pseudomonadati</taxon>
        <taxon>Pseudomonadota</taxon>
        <taxon>Alphaproteobacteria</taxon>
        <taxon>Rhodospirillales</taxon>
        <taxon>Dongiaceae</taxon>
        <taxon>Hypericibacter</taxon>
    </lineage>
</organism>
<proteinExistence type="inferred from homology"/>
<evidence type="ECO:0000256" key="3">
    <source>
        <dbReference type="ARBA" id="ARBA00022475"/>
    </source>
</evidence>
<dbReference type="RefSeq" id="WP_151178944.1">
    <property type="nucleotide sequence ID" value="NZ_CP042906.1"/>
</dbReference>
<dbReference type="Proteomes" id="UP000326202">
    <property type="component" value="Chromosome"/>
</dbReference>
<keyword evidence="5 7" id="KW-1133">Transmembrane helix</keyword>
<evidence type="ECO:0000313" key="9">
    <source>
        <dbReference type="Proteomes" id="UP000326202"/>
    </source>
</evidence>
<dbReference type="Pfam" id="PF07681">
    <property type="entry name" value="DoxX"/>
    <property type="match status" value="1"/>
</dbReference>